<sequence length="95" mass="10538">MLEQARRLPMLDGLAAQVGRAFIARVEFFTQGGTSMELVGLVYSCRRAMRGVVSAELDFNAELVGLVCSRRRAMRGVASAELDFEYRAGRAYMLT</sequence>
<reference evidence="1 2" key="1">
    <citation type="journal article" date="2015" name="Proc. Natl. Acad. Sci. U.S.A.">
        <title>The resurrection genome of Boea hygrometrica: A blueprint for survival of dehydration.</title>
        <authorList>
            <person name="Xiao L."/>
            <person name="Yang G."/>
            <person name="Zhang L."/>
            <person name="Yang X."/>
            <person name="Zhao S."/>
            <person name="Ji Z."/>
            <person name="Zhou Q."/>
            <person name="Hu M."/>
            <person name="Wang Y."/>
            <person name="Chen M."/>
            <person name="Xu Y."/>
            <person name="Jin H."/>
            <person name="Xiao X."/>
            <person name="Hu G."/>
            <person name="Bao F."/>
            <person name="Hu Y."/>
            <person name="Wan P."/>
            <person name="Li L."/>
            <person name="Deng X."/>
            <person name="Kuang T."/>
            <person name="Xiang C."/>
            <person name="Zhu J.K."/>
            <person name="Oliver M.J."/>
            <person name="He Y."/>
        </authorList>
    </citation>
    <scope>NUCLEOTIDE SEQUENCE [LARGE SCALE GENOMIC DNA]</scope>
    <source>
        <strain evidence="2">cv. XS01</strain>
    </source>
</reference>
<protein>
    <submittedName>
        <fullName evidence="1">Uncharacterized protein</fullName>
    </submittedName>
</protein>
<dbReference type="Proteomes" id="UP000250235">
    <property type="component" value="Unassembled WGS sequence"/>
</dbReference>
<dbReference type="AlphaFoldDB" id="A0A2Z7AZU4"/>
<organism evidence="1 2">
    <name type="scientific">Dorcoceras hygrometricum</name>
    <dbReference type="NCBI Taxonomy" id="472368"/>
    <lineage>
        <taxon>Eukaryota</taxon>
        <taxon>Viridiplantae</taxon>
        <taxon>Streptophyta</taxon>
        <taxon>Embryophyta</taxon>
        <taxon>Tracheophyta</taxon>
        <taxon>Spermatophyta</taxon>
        <taxon>Magnoliopsida</taxon>
        <taxon>eudicotyledons</taxon>
        <taxon>Gunneridae</taxon>
        <taxon>Pentapetalae</taxon>
        <taxon>asterids</taxon>
        <taxon>lamiids</taxon>
        <taxon>Lamiales</taxon>
        <taxon>Gesneriaceae</taxon>
        <taxon>Didymocarpoideae</taxon>
        <taxon>Trichosporeae</taxon>
        <taxon>Loxocarpinae</taxon>
        <taxon>Dorcoceras</taxon>
    </lineage>
</organism>
<evidence type="ECO:0000313" key="1">
    <source>
        <dbReference type="EMBL" id="KZV26876.1"/>
    </source>
</evidence>
<name>A0A2Z7AZU4_9LAMI</name>
<keyword evidence="2" id="KW-1185">Reference proteome</keyword>
<proteinExistence type="predicted"/>
<dbReference type="EMBL" id="KV010828">
    <property type="protein sequence ID" value="KZV26876.1"/>
    <property type="molecule type" value="Genomic_DNA"/>
</dbReference>
<accession>A0A2Z7AZU4</accession>
<evidence type="ECO:0000313" key="2">
    <source>
        <dbReference type="Proteomes" id="UP000250235"/>
    </source>
</evidence>
<gene>
    <name evidence="1" type="ORF">F511_22437</name>
</gene>